<evidence type="ECO:0000256" key="5">
    <source>
        <dbReference type="PIRSR" id="PIRSR000446-1"/>
    </source>
</evidence>
<dbReference type="InterPro" id="IPR014043">
    <property type="entry name" value="Acyl_transferase_dom"/>
</dbReference>
<name>A0A6B3NCX4_9CYAN</name>
<dbReference type="GO" id="GO:0004312">
    <property type="term" value="F:fatty acid synthase activity"/>
    <property type="evidence" value="ECO:0007669"/>
    <property type="project" value="TreeGrafter"/>
</dbReference>
<comment type="caution">
    <text evidence="7">The sequence shown here is derived from an EMBL/GenBank/DDBJ whole genome shotgun (WGS) entry which is preliminary data.</text>
</comment>
<dbReference type="SUPFAM" id="SSF55048">
    <property type="entry name" value="Probable ACP-binding domain of malonyl-CoA ACP transacylase"/>
    <property type="match status" value="1"/>
</dbReference>
<dbReference type="InterPro" id="IPR050091">
    <property type="entry name" value="PKS_NRPS_Biosynth_Enz"/>
</dbReference>
<dbReference type="AlphaFoldDB" id="A0A6B3NCX4"/>
<evidence type="ECO:0000256" key="2">
    <source>
        <dbReference type="ARBA" id="ARBA00022553"/>
    </source>
</evidence>
<dbReference type="Gene3D" id="3.40.366.10">
    <property type="entry name" value="Malonyl-Coenzyme A Acyl Carrier Protein, domain 2"/>
    <property type="match status" value="1"/>
</dbReference>
<dbReference type="EC" id="2.3.1.39" evidence="4"/>
<keyword evidence="2" id="KW-0597">Phosphoprotein</keyword>
<dbReference type="FunFam" id="3.40.366.10:FF:000002">
    <property type="entry name" value="Probable polyketide synthase 2"/>
    <property type="match status" value="1"/>
</dbReference>
<keyword evidence="1" id="KW-0596">Phosphopantetheine</keyword>
<evidence type="ECO:0000259" key="6">
    <source>
        <dbReference type="SMART" id="SM00827"/>
    </source>
</evidence>
<dbReference type="EMBL" id="JAAHFQ010000149">
    <property type="protein sequence ID" value="NER27924.1"/>
    <property type="molecule type" value="Genomic_DNA"/>
</dbReference>
<protein>
    <recommendedName>
        <fullName evidence="4">Malonyl CoA-acyl carrier protein transacylase</fullName>
        <ecNumber evidence="4">2.3.1.39</ecNumber>
    </recommendedName>
</protein>
<feature type="active site" evidence="5">
    <location>
        <position position="259"/>
    </location>
</feature>
<dbReference type="SMART" id="SM00827">
    <property type="entry name" value="PKS_AT"/>
    <property type="match status" value="1"/>
</dbReference>
<dbReference type="InterPro" id="IPR016035">
    <property type="entry name" value="Acyl_Trfase/lysoPLipase"/>
</dbReference>
<proteinExistence type="inferred from homology"/>
<sequence>MCYTAAVGRSHFAHRLALVTNSKKDICQQLDAFIKSEEITGIFQGDTYQTAPKIAFLSTGQGSQYVEMGRELYEKQPIFRQVLQQCDQILQFYLERSLLSILYPEQPEELINFTAYTQPAIFAFEYALAQLWQSWGIIPDVVMGHSVGEYVAACLAGVFSLEDGLKLIATRGQLIQQLPPEAAGKMVSVIASEDLIESAIAKGAAKPIAPYSKQVSVAAVNGSQSIVISGDSPSIDAIVAQLKAKEIKTRELTVSHAFHSPLMEPVLKPFAQVAAEVRFSVPKIPLISNITGEQVTEDITTADYWVRHIRQPVRFADGINTLQKMMPPVQSKS</sequence>
<dbReference type="PANTHER" id="PTHR43775:SF37">
    <property type="entry name" value="SI:DKEY-61P9.11"/>
    <property type="match status" value="1"/>
</dbReference>
<dbReference type="InterPro" id="IPR024925">
    <property type="entry name" value="Malonyl_CoA-ACP_transAc"/>
</dbReference>
<dbReference type="Pfam" id="PF22621">
    <property type="entry name" value="CurL-like_PKS_C"/>
    <property type="match status" value="1"/>
</dbReference>
<comment type="catalytic activity">
    <reaction evidence="4">
        <text>holo-[ACP] + malonyl-CoA = malonyl-[ACP] + CoA</text>
        <dbReference type="Rhea" id="RHEA:41792"/>
        <dbReference type="Rhea" id="RHEA-COMP:9623"/>
        <dbReference type="Rhea" id="RHEA-COMP:9685"/>
        <dbReference type="ChEBI" id="CHEBI:57287"/>
        <dbReference type="ChEBI" id="CHEBI:57384"/>
        <dbReference type="ChEBI" id="CHEBI:64479"/>
        <dbReference type="ChEBI" id="CHEBI:78449"/>
        <dbReference type="EC" id="2.3.1.39"/>
    </reaction>
</comment>
<reference evidence="7" key="1">
    <citation type="submission" date="2019-11" db="EMBL/GenBank/DDBJ databases">
        <title>Genomic insights into an expanded diversity of filamentous marine cyanobacteria reveals the extraordinary biosynthetic potential of Moorea and Okeania.</title>
        <authorList>
            <person name="Ferreira Leao T."/>
            <person name="Wang M."/>
            <person name="Moss N."/>
            <person name="Da Silva R."/>
            <person name="Sanders J."/>
            <person name="Nurk S."/>
            <person name="Gurevich A."/>
            <person name="Humphrey G."/>
            <person name="Reher R."/>
            <person name="Zhu Q."/>
            <person name="Belda-Ferre P."/>
            <person name="Glukhov E."/>
            <person name="Rex R."/>
            <person name="Dorrestein P.C."/>
            <person name="Knight R."/>
            <person name="Pevzner P."/>
            <person name="Gerwick W.H."/>
            <person name="Gerwick L."/>
        </authorList>
    </citation>
    <scope>NUCLEOTIDE SEQUENCE</scope>
    <source>
        <strain evidence="7">SIO1C4</strain>
    </source>
</reference>
<dbReference type="PANTHER" id="PTHR43775">
    <property type="entry name" value="FATTY ACID SYNTHASE"/>
    <property type="match status" value="1"/>
</dbReference>
<feature type="active site" evidence="5">
    <location>
        <position position="146"/>
    </location>
</feature>
<dbReference type="PIRSF" id="PIRSF000446">
    <property type="entry name" value="Mct"/>
    <property type="match status" value="1"/>
</dbReference>
<gene>
    <name evidence="7" type="ORF">F6J89_09875</name>
</gene>
<feature type="domain" description="Malonyl-CoA:ACP transacylase (MAT)" evidence="6">
    <location>
        <begin position="57"/>
        <end position="333"/>
    </location>
</feature>
<comment type="similarity">
    <text evidence="4">Belongs to the fabD family.</text>
</comment>
<dbReference type="GO" id="GO:0004314">
    <property type="term" value="F:[acyl-carrier-protein] S-malonyltransferase activity"/>
    <property type="evidence" value="ECO:0007669"/>
    <property type="project" value="UniProtKB-EC"/>
</dbReference>
<dbReference type="Gene3D" id="3.30.70.3290">
    <property type="match status" value="1"/>
</dbReference>
<dbReference type="SUPFAM" id="SSF52151">
    <property type="entry name" value="FabD/lysophospholipase-like"/>
    <property type="match status" value="1"/>
</dbReference>
<evidence type="ECO:0000256" key="1">
    <source>
        <dbReference type="ARBA" id="ARBA00022450"/>
    </source>
</evidence>
<dbReference type="InterPro" id="IPR001227">
    <property type="entry name" value="Ac_transferase_dom_sf"/>
</dbReference>
<accession>A0A6B3NCX4</accession>
<dbReference type="InterPro" id="IPR016036">
    <property type="entry name" value="Malonyl_transacylase_ACP-bd"/>
</dbReference>
<evidence type="ECO:0000256" key="4">
    <source>
        <dbReference type="PIRNR" id="PIRNR000446"/>
    </source>
</evidence>
<keyword evidence="4 7" id="KW-0012">Acyltransferase</keyword>
<dbReference type="GO" id="GO:0006633">
    <property type="term" value="P:fatty acid biosynthetic process"/>
    <property type="evidence" value="ECO:0007669"/>
    <property type="project" value="TreeGrafter"/>
</dbReference>
<organism evidence="7">
    <name type="scientific">Symploca sp. SIO1C4</name>
    <dbReference type="NCBI Taxonomy" id="2607765"/>
    <lineage>
        <taxon>Bacteria</taxon>
        <taxon>Bacillati</taxon>
        <taxon>Cyanobacteriota</taxon>
        <taxon>Cyanophyceae</taxon>
        <taxon>Coleofasciculales</taxon>
        <taxon>Coleofasciculaceae</taxon>
        <taxon>Symploca</taxon>
    </lineage>
</organism>
<keyword evidence="3 4" id="KW-0808">Transferase</keyword>
<dbReference type="Pfam" id="PF00698">
    <property type="entry name" value="Acyl_transf_1"/>
    <property type="match status" value="1"/>
</dbReference>
<evidence type="ECO:0000313" key="7">
    <source>
        <dbReference type="EMBL" id="NER27924.1"/>
    </source>
</evidence>
<evidence type="ECO:0000256" key="3">
    <source>
        <dbReference type="ARBA" id="ARBA00022679"/>
    </source>
</evidence>